<dbReference type="RefSeq" id="WP_135996093.1">
    <property type="nucleotide sequence ID" value="NZ_CP071057.1"/>
</dbReference>
<feature type="region of interest" description="Disordered" evidence="1">
    <location>
        <begin position="238"/>
        <end position="257"/>
    </location>
</feature>
<proteinExistence type="predicted"/>
<dbReference type="Gene3D" id="3.60.15.10">
    <property type="entry name" value="Ribonuclease Z/Hydroxyacylglutathione hydrolase-like"/>
    <property type="match status" value="1"/>
</dbReference>
<reference evidence="4 5" key="1">
    <citation type="journal article" date="2017" name="Int. J. Syst. Evol. Microbiol.">
        <title>Marinicauda algicola sp. nov., isolated from a marine red alga Rhodosorus marinus.</title>
        <authorList>
            <person name="Jeong S.E."/>
            <person name="Jeon S.H."/>
            <person name="Chun B.H."/>
            <person name="Kim D.W."/>
            <person name="Jeon C.O."/>
        </authorList>
    </citation>
    <scope>NUCLEOTIDE SEQUENCE [LARGE SCALE GENOMIC DNA]</scope>
    <source>
        <strain evidence="4 5">JCM 31718</strain>
    </source>
</reference>
<dbReference type="EMBL" id="SRXW01000003">
    <property type="protein sequence ID" value="TGY88248.1"/>
    <property type="molecule type" value="Genomic_DNA"/>
</dbReference>
<keyword evidence="2" id="KW-0732">Signal</keyword>
<dbReference type="PANTHER" id="PTHR42951">
    <property type="entry name" value="METALLO-BETA-LACTAMASE DOMAIN-CONTAINING"/>
    <property type="match status" value="1"/>
</dbReference>
<name>A0A4S2GZ37_9PROT</name>
<dbReference type="Pfam" id="PF00753">
    <property type="entry name" value="Lactamase_B"/>
    <property type="match status" value="1"/>
</dbReference>
<protein>
    <recommendedName>
        <fullName evidence="3">Metallo-beta-lactamase domain-containing protein</fullName>
    </recommendedName>
</protein>
<comment type="caution">
    <text evidence="4">The sequence shown here is derived from an EMBL/GenBank/DDBJ whole genome shotgun (WGS) entry which is preliminary data.</text>
</comment>
<evidence type="ECO:0000256" key="2">
    <source>
        <dbReference type="SAM" id="SignalP"/>
    </source>
</evidence>
<evidence type="ECO:0000313" key="5">
    <source>
        <dbReference type="Proteomes" id="UP000308054"/>
    </source>
</evidence>
<dbReference type="InterPro" id="IPR050855">
    <property type="entry name" value="NDM-1-like"/>
</dbReference>
<organism evidence="4 5">
    <name type="scientific">Marinicauda algicola</name>
    <dbReference type="NCBI Taxonomy" id="2029849"/>
    <lineage>
        <taxon>Bacteria</taxon>
        <taxon>Pseudomonadati</taxon>
        <taxon>Pseudomonadota</taxon>
        <taxon>Alphaproteobacteria</taxon>
        <taxon>Maricaulales</taxon>
        <taxon>Maricaulaceae</taxon>
        <taxon>Marinicauda</taxon>
    </lineage>
</organism>
<accession>A0A4S2GZ37</accession>
<gene>
    <name evidence="4" type="ORF">E5163_10505</name>
</gene>
<dbReference type="Proteomes" id="UP000308054">
    <property type="component" value="Unassembled WGS sequence"/>
</dbReference>
<dbReference type="SUPFAM" id="SSF56281">
    <property type="entry name" value="Metallo-hydrolase/oxidoreductase"/>
    <property type="match status" value="1"/>
</dbReference>
<feature type="signal peptide" evidence="2">
    <location>
        <begin position="1"/>
        <end position="20"/>
    </location>
</feature>
<evidence type="ECO:0000313" key="4">
    <source>
        <dbReference type="EMBL" id="TGY88248.1"/>
    </source>
</evidence>
<dbReference type="PANTHER" id="PTHR42951:SF20">
    <property type="entry name" value="BETA LACTAMASE"/>
    <property type="match status" value="1"/>
</dbReference>
<evidence type="ECO:0000259" key="3">
    <source>
        <dbReference type="SMART" id="SM00849"/>
    </source>
</evidence>
<dbReference type="InterPro" id="IPR036866">
    <property type="entry name" value="RibonucZ/Hydroxyglut_hydro"/>
</dbReference>
<sequence length="477" mass="50399">MRRTIGMALIGLVTSAAALAQDAPERSAEAVAIAERAAEALGGAERLRAAAALRYHVDGPARIASQGPAPDEPADYRYHVDFALSFADGRAVVTTGFAFGPSRFESTRHLDGETVRGANEIARHARLSPHAILEAFLDEPASLTLISRDPDTDVIAGVLGRQLLRVHIDRQTGLVERVVWPIDDPRHGDALAQVSFADYREAEGWRLPGRVRFEEAGHEVFDLAFEIYALGAGAMPVTASDEAPASPGPGRGSPPGDSHVFGNGVVALYDVAGADYHSLAVQTEDGGLLIEAPGSIGDGLNQLRRASEALGGPVTLIASTHHHGDHSGGFPGAVSQGADAIVAAGHAGYFRDAATAPRSFSPVRFEPVEDITLHTVPAGGRREIGGRVIAYDVGNVHSREHLVFFVPDAGVLFQSDMAVFLWDGSVEPARDQACRLLAFLEAEQLPVRTIVGGHGRPGTLEDLRAAVALREAPCPAR</sequence>
<dbReference type="SMART" id="SM00849">
    <property type="entry name" value="Lactamase_B"/>
    <property type="match status" value="1"/>
</dbReference>
<evidence type="ECO:0000256" key="1">
    <source>
        <dbReference type="SAM" id="MobiDB-lite"/>
    </source>
</evidence>
<keyword evidence="5" id="KW-1185">Reference proteome</keyword>
<dbReference type="AlphaFoldDB" id="A0A4S2GZ37"/>
<dbReference type="InterPro" id="IPR001279">
    <property type="entry name" value="Metallo-B-lactamas"/>
</dbReference>
<dbReference type="OrthoDB" id="2971563at2"/>
<feature type="domain" description="Metallo-beta-lactamase" evidence="3">
    <location>
        <begin position="275"/>
        <end position="454"/>
    </location>
</feature>
<feature type="chain" id="PRO_5020836561" description="Metallo-beta-lactamase domain-containing protein" evidence="2">
    <location>
        <begin position="21"/>
        <end position="477"/>
    </location>
</feature>